<proteinExistence type="predicted"/>
<reference evidence="2 3" key="1">
    <citation type="submission" date="2019-11" db="EMBL/GenBank/DDBJ databases">
        <title>Pedobacter sp. HMF7647 Genome sequencing and assembly.</title>
        <authorList>
            <person name="Kang H."/>
            <person name="Kim H."/>
            <person name="Joh K."/>
        </authorList>
    </citation>
    <scope>NUCLEOTIDE SEQUENCE [LARGE SCALE GENOMIC DNA]</scope>
    <source>
        <strain evidence="2 3">HMF7647</strain>
    </source>
</reference>
<dbReference type="GO" id="GO:0005975">
    <property type="term" value="P:carbohydrate metabolic process"/>
    <property type="evidence" value="ECO:0007669"/>
    <property type="project" value="UniProtKB-ARBA"/>
</dbReference>
<sequence>MNYVKINREPTIKLMSLLYVFASCFVFFTGCSKDESLTTTTDESSLAATQSKNSITTSSTDVLKPIYYFPLTNNLVDSVSGIDHANTVYTPNGKFTYGITGQPLTAMYFTKGGFNYDIGMANSINNVGTLSFWMYADTIKDSPLFHAQQYWYGVVYSIRLQNDGSIKAFSSRCFVDSIATPGEFNVITGPVIKTKRWYHIIIRWDDNYYAPGQGLVHLFVNNTLLGIDKYKFKPSIWEGLEDNEYAIGLQKNWRGNHDFDYQFFNGRLDEIKFYRKFVKKEDFSRL</sequence>
<dbReference type="RefSeq" id="WP_160843917.1">
    <property type="nucleotide sequence ID" value="NZ_WVHT01000003.1"/>
</dbReference>
<dbReference type="Gene3D" id="2.60.120.200">
    <property type="match status" value="1"/>
</dbReference>
<comment type="caution">
    <text evidence="2">The sequence shown here is derived from an EMBL/GenBank/DDBJ whole genome shotgun (WGS) entry which is preliminary data.</text>
</comment>
<gene>
    <name evidence="2" type="ORF">GS399_07040</name>
</gene>
<dbReference type="PROSITE" id="PS51257">
    <property type="entry name" value="PROKAR_LIPOPROTEIN"/>
    <property type="match status" value="1"/>
</dbReference>
<dbReference type="Pfam" id="PF13385">
    <property type="entry name" value="Laminin_G_3"/>
    <property type="match status" value="1"/>
</dbReference>
<keyword evidence="1" id="KW-0812">Transmembrane</keyword>
<keyword evidence="3" id="KW-1185">Reference proteome</keyword>
<name>A0A7K1Y812_9SPHI</name>
<dbReference type="Proteomes" id="UP000466586">
    <property type="component" value="Unassembled WGS sequence"/>
</dbReference>
<dbReference type="EMBL" id="WVHT01000003">
    <property type="protein sequence ID" value="MXV50725.1"/>
    <property type="molecule type" value="Genomic_DNA"/>
</dbReference>
<dbReference type="InterPro" id="IPR013320">
    <property type="entry name" value="ConA-like_dom_sf"/>
</dbReference>
<evidence type="ECO:0000313" key="2">
    <source>
        <dbReference type="EMBL" id="MXV50725.1"/>
    </source>
</evidence>
<evidence type="ECO:0000313" key="3">
    <source>
        <dbReference type="Proteomes" id="UP000466586"/>
    </source>
</evidence>
<evidence type="ECO:0008006" key="4">
    <source>
        <dbReference type="Google" id="ProtNLM"/>
    </source>
</evidence>
<dbReference type="AlphaFoldDB" id="A0A7K1Y812"/>
<keyword evidence="1" id="KW-0472">Membrane</keyword>
<feature type="transmembrane region" description="Helical" evidence="1">
    <location>
        <begin position="12"/>
        <end position="30"/>
    </location>
</feature>
<evidence type="ECO:0000256" key="1">
    <source>
        <dbReference type="SAM" id="Phobius"/>
    </source>
</evidence>
<dbReference type="SUPFAM" id="SSF49899">
    <property type="entry name" value="Concanavalin A-like lectins/glucanases"/>
    <property type="match status" value="1"/>
</dbReference>
<keyword evidence="1" id="KW-1133">Transmembrane helix</keyword>
<organism evidence="2 3">
    <name type="scientific">Hufsiella arboris</name>
    <dbReference type="NCBI Taxonomy" id="2695275"/>
    <lineage>
        <taxon>Bacteria</taxon>
        <taxon>Pseudomonadati</taxon>
        <taxon>Bacteroidota</taxon>
        <taxon>Sphingobacteriia</taxon>
        <taxon>Sphingobacteriales</taxon>
        <taxon>Sphingobacteriaceae</taxon>
        <taxon>Hufsiella</taxon>
    </lineage>
</organism>
<accession>A0A7K1Y812</accession>
<dbReference type="GO" id="GO:0004553">
    <property type="term" value="F:hydrolase activity, hydrolyzing O-glycosyl compounds"/>
    <property type="evidence" value="ECO:0007669"/>
    <property type="project" value="UniProtKB-ARBA"/>
</dbReference>
<protein>
    <recommendedName>
        <fullName evidence="4">LamG domain-containing protein</fullName>
    </recommendedName>
</protein>